<protein>
    <submittedName>
        <fullName evidence="2">Stress regulated isoform 3</fullName>
    </submittedName>
</protein>
<evidence type="ECO:0000256" key="1">
    <source>
        <dbReference type="SAM" id="MobiDB-lite"/>
    </source>
</evidence>
<feature type="compositionally biased region" description="Low complexity" evidence="1">
    <location>
        <begin position="10"/>
        <end position="28"/>
    </location>
</feature>
<dbReference type="GO" id="GO:0006508">
    <property type="term" value="P:proteolysis"/>
    <property type="evidence" value="ECO:0007669"/>
    <property type="project" value="InterPro"/>
</dbReference>
<evidence type="ECO:0000313" key="2">
    <source>
        <dbReference type="EMBL" id="PSC76843.1"/>
    </source>
</evidence>
<dbReference type="STRING" id="554055.A0A2P6VRX6"/>
<reference evidence="2 3" key="1">
    <citation type="journal article" date="2018" name="Plant J.">
        <title>Genome sequences of Chlorella sorokiniana UTEX 1602 and Micractinium conductrix SAG 241.80: implications to maltose excretion by a green alga.</title>
        <authorList>
            <person name="Arriola M.B."/>
            <person name="Velmurugan N."/>
            <person name="Zhang Y."/>
            <person name="Plunkett M.H."/>
            <person name="Hondzo H."/>
            <person name="Barney B.M."/>
        </authorList>
    </citation>
    <scope>NUCLEOTIDE SEQUENCE [LARGE SCALE GENOMIC DNA]</scope>
    <source>
        <strain evidence="2 3">SAG 241.80</strain>
    </source>
</reference>
<dbReference type="PANTHER" id="PTHR33471">
    <property type="entry name" value="ATP-DEPENDENT ZINC METALLOPROTEASE-RELATED"/>
    <property type="match status" value="1"/>
</dbReference>
<feature type="region of interest" description="Disordered" evidence="1">
    <location>
        <begin position="1"/>
        <end position="31"/>
    </location>
</feature>
<dbReference type="PANTHER" id="PTHR33471:SF1">
    <property type="entry name" value="OS01G0382700 PROTEIN"/>
    <property type="match status" value="1"/>
</dbReference>
<name>A0A2P6VRX6_9CHLO</name>
<dbReference type="EMBL" id="LHPF02000001">
    <property type="protein sequence ID" value="PSC76843.1"/>
    <property type="molecule type" value="Genomic_DNA"/>
</dbReference>
<gene>
    <name evidence="2" type="primary">g713</name>
    <name evidence="2" type="ORF">C2E20_0713</name>
</gene>
<dbReference type="AlphaFoldDB" id="A0A2P6VRX6"/>
<dbReference type="GO" id="GO:0004222">
    <property type="term" value="F:metalloendopeptidase activity"/>
    <property type="evidence" value="ECO:0007669"/>
    <property type="project" value="InterPro"/>
</dbReference>
<proteinExistence type="predicted"/>
<dbReference type="OrthoDB" id="66620at2759"/>
<dbReference type="InterPro" id="IPR037219">
    <property type="entry name" value="Peptidase_M41-like"/>
</dbReference>
<dbReference type="GO" id="GO:0004176">
    <property type="term" value="F:ATP-dependent peptidase activity"/>
    <property type="evidence" value="ECO:0007669"/>
    <property type="project" value="InterPro"/>
</dbReference>
<dbReference type="SUPFAM" id="SSF140990">
    <property type="entry name" value="FtsH protease domain-like"/>
    <property type="match status" value="1"/>
</dbReference>
<sequence>MAPRAAQQEGGTASTSSSGASTAAATAGVPLEQRLRELDTLLSSEDPEAEGQATALAAELAEQGALRAYGKAAQVPKRAYTLQELRLNKIQPEQLLAPTDSTLSGVRNVLQGSYLVGLTAAYFAQVVDLSQLVQLVVISAFILTVDQVANAGGFEALVVDTAGRVINSTYGRRVALHEAGHFLTAYLLGLLPRGYTLSSLDLFIRKRQLNVQAGCQFCDIAFQAEVASGRLTSGSLDTYSCVALAGVATEWLRYGRAEGGLADVQHLDRLLGALRFTQAKADAQVRWAVLNVVSLLRKHERAHDALAAAMQRGASVAECIAVIEGELAGSDDI</sequence>
<organism evidence="2 3">
    <name type="scientific">Micractinium conductrix</name>
    <dbReference type="NCBI Taxonomy" id="554055"/>
    <lineage>
        <taxon>Eukaryota</taxon>
        <taxon>Viridiplantae</taxon>
        <taxon>Chlorophyta</taxon>
        <taxon>core chlorophytes</taxon>
        <taxon>Trebouxiophyceae</taxon>
        <taxon>Chlorellales</taxon>
        <taxon>Chlorellaceae</taxon>
        <taxon>Chlorella clade</taxon>
        <taxon>Micractinium</taxon>
    </lineage>
</organism>
<keyword evidence="3" id="KW-1185">Reference proteome</keyword>
<dbReference type="GO" id="GO:0005524">
    <property type="term" value="F:ATP binding"/>
    <property type="evidence" value="ECO:0007669"/>
    <property type="project" value="InterPro"/>
</dbReference>
<comment type="caution">
    <text evidence="2">The sequence shown here is derived from an EMBL/GenBank/DDBJ whole genome shotgun (WGS) entry which is preliminary data.</text>
</comment>
<dbReference type="Gene3D" id="1.20.58.760">
    <property type="entry name" value="Peptidase M41"/>
    <property type="match status" value="1"/>
</dbReference>
<evidence type="ECO:0000313" key="3">
    <source>
        <dbReference type="Proteomes" id="UP000239649"/>
    </source>
</evidence>
<accession>A0A2P6VRX6</accession>
<dbReference type="Proteomes" id="UP000239649">
    <property type="component" value="Unassembled WGS sequence"/>
</dbReference>